<feature type="binding site" evidence="16">
    <location>
        <position position="340"/>
    </location>
    <ligand>
        <name>ATP</name>
        <dbReference type="ChEBI" id="CHEBI:30616"/>
    </ligand>
</feature>
<dbReference type="STRING" id="35608.A0A2U1Q3U7"/>
<dbReference type="PROSITE" id="PS00107">
    <property type="entry name" value="PROTEIN_KINASE_ATP"/>
    <property type="match status" value="1"/>
</dbReference>
<dbReference type="CDD" id="cd06899">
    <property type="entry name" value="lectin_legume_LecRK_Arcelin_ConA"/>
    <property type="match status" value="1"/>
</dbReference>
<dbReference type="SUPFAM" id="SSF49899">
    <property type="entry name" value="Concanavalin A-like lectins/glucanases"/>
    <property type="match status" value="1"/>
</dbReference>
<evidence type="ECO:0000256" key="18">
    <source>
        <dbReference type="SAM" id="SignalP"/>
    </source>
</evidence>
<dbReference type="PROSITE" id="PS00308">
    <property type="entry name" value="LECTIN_LEGUME_ALPHA"/>
    <property type="match status" value="1"/>
</dbReference>
<dbReference type="Pfam" id="PF00069">
    <property type="entry name" value="Pkinase"/>
    <property type="match status" value="1"/>
</dbReference>
<keyword evidence="11 16" id="KW-0067">ATP-binding</keyword>
<dbReference type="Gene3D" id="2.60.120.200">
    <property type="match status" value="2"/>
</dbReference>
<keyword evidence="5" id="KW-0808">Transferase</keyword>
<evidence type="ECO:0000256" key="5">
    <source>
        <dbReference type="ARBA" id="ARBA00022679"/>
    </source>
</evidence>
<feature type="domain" description="Protein kinase" evidence="19">
    <location>
        <begin position="310"/>
        <end position="588"/>
    </location>
</feature>
<evidence type="ECO:0000256" key="8">
    <source>
        <dbReference type="ARBA" id="ARBA00022734"/>
    </source>
</evidence>
<dbReference type="GO" id="GO:0005886">
    <property type="term" value="C:plasma membrane"/>
    <property type="evidence" value="ECO:0007669"/>
    <property type="project" value="UniProtKB-SubCell"/>
</dbReference>
<evidence type="ECO:0000256" key="12">
    <source>
        <dbReference type="ARBA" id="ARBA00022989"/>
    </source>
</evidence>
<keyword evidence="6" id="KW-0812">Transmembrane</keyword>
<dbReference type="EMBL" id="PKPP01000447">
    <property type="protein sequence ID" value="PWA92657.1"/>
    <property type="molecule type" value="Genomic_DNA"/>
</dbReference>
<dbReference type="InterPro" id="IPR011009">
    <property type="entry name" value="Kinase-like_dom_sf"/>
</dbReference>
<dbReference type="FunFam" id="3.30.200.20:FF:000168">
    <property type="entry name" value="L-type lectin-domain containing receptor kinase IX.1"/>
    <property type="match status" value="1"/>
</dbReference>
<dbReference type="FunFam" id="1.10.510.10:FF:000240">
    <property type="entry name" value="Lectin-domain containing receptor kinase A4.3"/>
    <property type="match status" value="1"/>
</dbReference>
<comment type="similarity">
    <text evidence="2">In the N-terminal section; belongs to the leguminous lectin family.</text>
</comment>
<dbReference type="GO" id="GO:0030246">
    <property type="term" value="F:carbohydrate binding"/>
    <property type="evidence" value="ECO:0007669"/>
    <property type="project" value="UniProtKB-KW"/>
</dbReference>
<dbReference type="PROSITE" id="PS50011">
    <property type="entry name" value="PROTEIN_KINASE_DOM"/>
    <property type="match status" value="1"/>
</dbReference>
<comment type="subcellular location">
    <subcellularLocation>
        <location evidence="1">Cell membrane</location>
        <topology evidence="1">Single-pass type I membrane protein</topology>
    </subcellularLocation>
</comment>
<evidence type="ECO:0000256" key="9">
    <source>
        <dbReference type="ARBA" id="ARBA00022741"/>
    </source>
</evidence>
<feature type="region of interest" description="Disordered" evidence="17">
    <location>
        <begin position="609"/>
        <end position="643"/>
    </location>
</feature>
<dbReference type="Pfam" id="PF00139">
    <property type="entry name" value="Lectin_legB"/>
    <property type="match status" value="2"/>
</dbReference>
<evidence type="ECO:0000256" key="4">
    <source>
        <dbReference type="ARBA" id="ARBA00022475"/>
    </source>
</evidence>
<keyword evidence="15" id="KW-0325">Glycoprotein</keyword>
<evidence type="ECO:0000256" key="10">
    <source>
        <dbReference type="ARBA" id="ARBA00022777"/>
    </source>
</evidence>
<keyword evidence="14" id="KW-0675">Receptor</keyword>
<keyword evidence="9 16" id="KW-0547">Nucleotide-binding</keyword>
<evidence type="ECO:0000256" key="15">
    <source>
        <dbReference type="ARBA" id="ARBA00023180"/>
    </source>
</evidence>
<dbReference type="SUPFAM" id="SSF56112">
    <property type="entry name" value="Protein kinase-like (PK-like)"/>
    <property type="match status" value="1"/>
</dbReference>
<dbReference type="SMART" id="SM00220">
    <property type="entry name" value="S_TKc"/>
    <property type="match status" value="1"/>
</dbReference>
<evidence type="ECO:0000256" key="11">
    <source>
        <dbReference type="ARBA" id="ARBA00022840"/>
    </source>
</evidence>
<dbReference type="InterPro" id="IPR000985">
    <property type="entry name" value="Lectin_LegA_CS"/>
</dbReference>
<evidence type="ECO:0000256" key="2">
    <source>
        <dbReference type="ARBA" id="ARBA00008536"/>
    </source>
</evidence>
<dbReference type="AlphaFoldDB" id="A0A2U1Q3U7"/>
<sequence length="643" mass="71108">MLARSHHQSSPMIVIMYLLFLVPSFAKLTFNFTSFNPNNHELNYSGDAAPSSPVIQLTRNQADMGMDWSTGRVTYNKLFRLWDKDSGQLADFTTQFSFTINSGNQPIYGDGLAFFLAPENFEIPVRQEAVEFDTFKNQWDPDDDHVGININSMVSVSNVTWSNLVSEGQENIARVSYNSSAQRLSVAFTGFSKDGDFFTQRISTQIDLKKYLPDYVKIGFSASTGKYFEIHTLHSWDFTSSLPIDETIVGPVGSEISINGSAPSPSAADTKRIICRKKDDDKLDATQEFEMETGPKKFSYKALALATKNFSEGKKIGQGGFGAVYKGFLKEMNINIAVKKISSGSKQGIKEYAAELKTISRLRHRNLVQLIGWCHEGKELLLIYEYMSNGSLDSHLFKGSCLLTWAMRYNIARGLASALLYLQEEWEQCVLHRDIKTSNIMLDSNFNAKLGDFGLARLVDHEKGSQTTILAGTMGYMAPECILTGKAGKVSDVYSFGVVALEIATGKKPLDPMAKDGHVRLVDYVWDLYGRGELSQAADSKLDADFDEGEMERLIIVGLWCAHPDPNVRPTIKQAIQVLNFEAPLPNLPKTVPTAIFAATPITIWASPTIDVTGPGREHTTSSSSSEDTKSSSASSSESFILA</sequence>
<dbReference type="Gene3D" id="3.30.200.20">
    <property type="entry name" value="Phosphorylase Kinase, domain 1"/>
    <property type="match status" value="1"/>
</dbReference>
<feature type="signal peptide" evidence="18">
    <location>
        <begin position="1"/>
        <end position="26"/>
    </location>
</feature>
<keyword evidence="4" id="KW-1003">Cell membrane</keyword>
<dbReference type="OrthoDB" id="4062651at2759"/>
<keyword evidence="21" id="KW-1185">Reference proteome</keyword>
<protein>
    <submittedName>
        <fullName evidence="20">Concanavalin A-like lectin/glucanase superfamily</fullName>
    </submittedName>
</protein>
<comment type="caution">
    <text evidence="20">The sequence shown here is derived from an EMBL/GenBank/DDBJ whole genome shotgun (WGS) entry which is preliminary data.</text>
</comment>
<dbReference type="InterPro" id="IPR000719">
    <property type="entry name" value="Prot_kinase_dom"/>
</dbReference>
<dbReference type="InterPro" id="IPR017441">
    <property type="entry name" value="Protein_kinase_ATP_BS"/>
</dbReference>
<keyword evidence="10" id="KW-0418">Kinase</keyword>
<evidence type="ECO:0000256" key="14">
    <source>
        <dbReference type="ARBA" id="ARBA00023170"/>
    </source>
</evidence>
<evidence type="ECO:0000256" key="1">
    <source>
        <dbReference type="ARBA" id="ARBA00004251"/>
    </source>
</evidence>
<feature type="compositionally biased region" description="Low complexity" evidence="17">
    <location>
        <begin position="621"/>
        <end position="643"/>
    </location>
</feature>
<proteinExistence type="inferred from homology"/>
<dbReference type="PANTHER" id="PTHR27007">
    <property type="match status" value="1"/>
</dbReference>
<feature type="chain" id="PRO_5015680715" evidence="18">
    <location>
        <begin position="27"/>
        <end position="643"/>
    </location>
</feature>
<name>A0A2U1Q3U7_ARTAN</name>
<dbReference type="GO" id="GO:0005524">
    <property type="term" value="F:ATP binding"/>
    <property type="evidence" value="ECO:0007669"/>
    <property type="project" value="UniProtKB-UniRule"/>
</dbReference>
<evidence type="ECO:0000256" key="16">
    <source>
        <dbReference type="PROSITE-ProRule" id="PRU10141"/>
    </source>
</evidence>
<dbReference type="PROSITE" id="PS00108">
    <property type="entry name" value="PROTEIN_KINASE_ST"/>
    <property type="match status" value="1"/>
</dbReference>
<dbReference type="InterPro" id="IPR001220">
    <property type="entry name" value="Legume_lectin_dom"/>
</dbReference>
<dbReference type="GO" id="GO:0002229">
    <property type="term" value="P:defense response to oomycetes"/>
    <property type="evidence" value="ECO:0007669"/>
    <property type="project" value="UniProtKB-ARBA"/>
</dbReference>
<dbReference type="InterPro" id="IPR008271">
    <property type="entry name" value="Ser/Thr_kinase_AS"/>
</dbReference>
<keyword evidence="12" id="KW-1133">Transmembrane helix</keyword>
<accession>A0A2U1Q3U7</accession>
<dbReference type="InterPro" id="IPR013320">
    <property type="entry name" value="ConA-like_dom_sf"/>
</dbReference>
<keyword evidence="7 18" id="KW-0732">Signal</keyword>
<comment type="similarity">
    <text evidence="3">In the C-terminal section; belongs to the protein kinase superfamily. Ser/Thr protein kinase family.</text>
</comment>
<keyword evidence="13" id="KW-0472">Membrane</keyword>
<evidence type="ECO:0000256" key="7">
    <source>
        <dbReference type="ARBA" id="ARBA00022729"/>
    </source>
</evidence>
<dbReference type="Proteomes" id="UP000245207">
    <property type="component" value="Unassembled WGS sequence"/>
</dbReference>
<evidence type="ECO:0000256" key="3">
    <source>
        <dbReference type="ARBA" id="ARBA00010217"/>
    </source>
</evidence>
<keyword evidence="8 20" id="KW-0430">Lectin</keyword>
<evidence type="ECO:0000313" key="21">
    <source>
        <dbReference type="Proteomes" id="UP000245207"/>
    </source>
</evidence>
<evidence type="ECO:0000256" key="13">
    <source>
        <dbReference type="ARBA" id="ARBA00023136"/>
    </source>
</evidence>
<dbReference type="CDD" id="cd14066">
    <property type="entry name" value="STKc_IRAK"/>
    <property type="match status" value="1"/>
</dbReference>
<dbReference type="GO" id="GO:0004672">
    <property type="term" value="F:protein kinase activity"/>
    <property type="evidence" value="ECO:0007669"/>
    <property type="project" value="InterPro"/>
</dbReference>
<evidence type="ECO:0000256" key="6">
    <source>
        <dbReference type="ARBA" id="ARBA00022692"/>
    </source>
</evidence>
<gene>
    <name evidence="20" type="ORF">CTI12_AA078780</name>
</gene>
<evidence type="ECO:0000313" key="20">
    <source>
        <dbReference type="EMBL" id="PWA92657.1"/>
    </source>
</evidence>
<reference evidence="20 21" key="1">
    <citation type="journal article" date="2018" name="Mol. Plant">
        <title>The genome of Artemisia annua provides insight into the evolution of Asteraceae family and artemisinin biosynthesis.</title>
        <authorList>
            <person name="Shen Q."/>
            <person name="Zhang L."/>
            <person name="Liao Z."/>
            <person name="Wang S."/>
            <person name="Yan T."/>
            <person name="Shi P."/>
            <person name="Liu M."/>
            <person name="Fu X."/>
            <person name="Pan Q."/>
            <person name="Wang Y."/>
            <person name="Lv Z."/>
            <person name="Lu X."/>
            <person name="Zhang F."/>
            <person name="Jiang W."/>
            <person name="Ma Y."/>
            <person name="Chen M."/>
            <person name="Hao X."/>
            <person name="Li L."/>
            <person name="Tang Y."/>
            <person name="Lv G."/>
            <person name="Zhou Y."/>
            <person name="Sun X."/>
            <person name="Brodelius P.E."/>
            <person name="Rose J.K.C."/>
            <person name="Tang K."/>
        </authorList>
    </citation>
    <scope>NUCLEOTIDE SEQUENCE [LARGE SCALE GENOMIC DNA]</scope>
    <source>
        <strain evidence="21">cv. Huhao1</strain>
        <tissue evidence="20">Leaf</tissue>
    </source>
</reference>
<organism evidence="20 21">
    <name type="scientific">Artemisia annua</name>
    <name type="common">Sweet wormwood</name>
    <dbReference type="NCBI Taxonomy" id="35608"/>
    <lineage>
        <taxon>Eukaryota</taxon>
        <taxon>Viridiplantae</taxon>
        <taxon>Streptophyta</taxon>
        <taxon>Embryophyta</taxon>
        <taxon>Tracheophyta</taxon>
        <taxon>Spermatophyta</taxon>
        <taxon>Magnoliopsida</taxon>
        <taxon>eudicotyledons</taxon>
        <taxon>Gunneridae</taxon>
        <taxon>Pentapetalae</taxon>
        <taxon>asterids</taxon>
        <taxon>campanulids</taxon>
        <taxon>Asterales</taxon>
        <taxon>Asteraceae</taxon>
        <taxon>Asteroideae</taxon>
        <taxon>Anthemideae</taxon>
        <taxon>Artemisiinae</taxon>
        <taxon>Artemisia</taxon>
    </lineage>
</organism>
<evidence type="ECO:0000256" key="17">
    <source>
        <dbReference type="SAM" id="MobiDB-lite"/>
    </source>
</evidence>
<dbReference type="Gene3D" id="1.10.510.10">
    <property type="entry name" value="Transferase(Phosphotransferase) domain 1"/>
    <property type="match status" value="1"/>
</dbReference>
<dbReference type="InterPro" id="IPR050528">
    <property type="entry name" value="L-type_Lectin-RKs"/>
</dbReference>
<evidence type="ECO:0000259" key="19">
    <source>
        <dbReference type="PROSITE" id="PS50011"/>
    </source>
</evidence>